<dbReference type="InterPro" id="IPR036236">
    <property type="entry name" value="Znf_C2H2_sf"/>
</dbReference>
<dbReference type="PROSITE" id="PS50157">
    <property type="entry name" value="ZINC_FINGER_C2H2_2"/>
    <property type="match status" value="2"/>
</dbReference>
<keyword evidence="9" id="KW-1185">Reference proteome</keyword>
<dbReference type="OMA" id="NTCTFHT"/>
<dbReference type="PANTHER" id="PTHR23235">
    <property type="entry name" value="KRUEPPEL-LIKE TRANSCRIPTION FACTOR"/>
    <property type="match status" value="1"/>
</dbReference>
<dbReference type="Pfam" id="PF00096">
    <property type="entry name" value="zf-C2H2"/>
    <property type="match status" value="1"/>
</dbReference>
<protein>
    <submittedName>
        <fullName evidence="7">Zf-H2C2-2 domain containing protein</fullName>
    </submittedName>
</protein>
<dbReference type="SUPFAM" id="SSF57667">
    <property type="entry name" value="beta-beta-alpha zinc fingers"/>
    <property type="match status" value="1"/>
</dbReference>
<dbReference type="GO" id="GO:0000978">
    <property type="term" value="F:RNA polymerase II cis-regulatory region sequence-specific DNA binding"/>
    <property type="evidence" value="ECO:0007669"/>
    <property type="project" value="TreeGrafter"/>
</dbReference>
<evidence type="ECO:0000259" key="6">
    <source>
        <dbReference type="PROSITE" id="PS50157"/>
    </source>
</evidence>
<gene>
    <name evidence="8" type="ORF">Ptr86124_011682</name>
    <name evidence="7" type="ORF">PtrM4_074880</name>
</gene>
<dbReference type="EMBL" id="NQIK02000003">
    <property type="protein sequence ID" value="KAF7572583.1"/>
    <property type="molecule type" value="Genomic_DNA"/>
</dbReference>
<feature type="domain" description="C2H2-type" evidence="6">
    <location>
        <begin position="294"/>
        <end position="323"/>
    </location>
</feature>
<evidence type="ECO:0000256" key="3">
    <source>
        <dbReference type="ARBA" id="ARBA00022833"/>
    </source>
</evidence>
<dbReference type="Gene3D" id="3.30.160.60">
    <property type="entry name" value="Classic Zinc Finger"/>
    <property type="match status" value="1"/>
</dbReference>
<proteinExistence type="predicted"/>
<evidence type="ECO:0000313" key="8">
    <source>
        <dbReference type="EMBL" id="KAI1509602.1"/>
    </source>
</evidence>
<dbReference type="OrthoDB" id="10018191at2759"/>
<comment type="caution">
    <text evidence="8">The sequence shown here is derived from an EMBL/GenBank/DDBJ whole genome shotgun (WGS) entry which is preliminary data.</text>
</comment>
<dbReference type="PANTHER" id="PTHR23235:SF127">
    <property type="entry name" value="TRANSCRIPTION FACTOR, PUTATIVE (AFU_ORTHOLOGUE AFUA_3G09820)-RELATED"/>
    <property type="match status" value="1"/>
</dbReference>
<evidence type="ECO:0000313" key="7">
    <source>
        <dbReference type="EMBL" id="KAF7572583.1"/>
    </source>
</evidence>
<evidence type="ECO:0000313" key="9">
    <source>
        <dbReference type="Proteomes" id="UP000249757"/>
    </source>
</evidence>
<dbReference type="GO" id="GO:0008270">
    <property type="term" value="F:zinc ion binding"/>
    <property type="evidence" value="ECO:0007669"/>
    <property type="project" value="UniProtKB-KW"/>
</dbReference>
<keyword evidence="3" id="KW-0862">Zinc</keyword>
<dbReference type="InterPro" id="IPR013087">
    <property type="entry name" value="Znf_C2H2_type"/>
</dbReference>
<reference evidence="9" key="4">
    <citation type="journal article" date="2022" name="Microb. Genom.">
        <title>A global pangenome for the wheat fungal pathogen Pyrenophora tritici-repentis and prediction of effector protein structural homology.</title>
        <authorList>
            <person name="Moolhuijzen P.M."/>
            <person name="See P.T."/>
            <person name="Shi G."/>
            <person name="Powell H.R."/>
            <person name="Cockram J."/>
            <person name="Jorgensen L.N."/>
            <person name="Benslimane H."/>
            <person name="Strelkov S.E."/>
            <person name="Turner J."/>
            <person name="Liu Z."/>
            <person name="Moffat C.S."/>
        </authorList>
    </citation>
    <scope>NUCLEOTIDE SEQUENCE [LARGE SCALE GENOMIC DNA]</scope>
</reference>
<keyword evidence="1" id="KW-0479">Metal-binding</keyword>
<organism evidence="8 9">
    <name type="scientific">Pyrenophora tritici-repentis</name>
    <dbReference type="NCBI Taxonomy" id="45151"/>
    <lineage>
        <taxon>Eukaryota</taxon>
        <taxon>Fungi</taxon>
        <taxon>Dikarya</taxon>
        <taxon>Ascomycota</taxon>
        <taxon>Pezizomycotina</taxon>
        <taxon>Dothideomycetes</taxon>
        <taxon>Pleosporomycetidae</taxon>
        <taxon>Pleosporales</taxon>
        <taxon>Pleosporineae</taxon>
        <taxon>Pleosporaceae</taxon>
        <taxon>Pyrenophora</taxon>
    </lineage>
</organism>
<evidence type="ECO:0000256" key="5">
    <source>
        <dbReference type="SAM" id="MobiDB-lite"/>
    </source>
</evidence>
<reference evidence="8" key="3">
    <citation type="journal article" date="2022" name="bioRxiv">
        <title>A global pangenome for the wheat fungal pathogen Pyrenophora tritici-repentis and prediction of effector protein structural homology.</title>
        <authorList>
            <person name="Moolhuijzen P."/>
            <person name="See P.T."/>
            <person name="Shi G."/>
            <person name="Powell H.R."/>
            <person name="Cockram J."/>
            <person name="Jorgensen L.N."/>
            <person name="Benslimane H."/>
            <person name="Strelkov S.E."/>
            <person name="Turner J."/>
            <person name="Liu Z."/>
            <person name="Moffat C.S."/>
        </authorList>
    </citation>
    <scope>NUCLEOTIDE SEQUENCE</scope>
    <source>
        <strain evidence="8">86-124</strain>
    </source>
</reference>
<dbReference type="PROSITE" id="PS00028">
    <property type="entry name" value="ZINC_FINGER_C2H2_1"/>
    <property type="match status" value="1"/>
</dbReference>
<keyword evidence="2 4" id="KW-0863">Zinc-finger</keyword>
<feature type="domain" description="C2H2-type" evidence="6">
    <location>
        <begin position="254"/>
        <end position="293"/>
    </location>
</feature>
<sequence>MREQVRAQSYTSSPYPYVPEYAGVQDVSRGNPHHSMISSAPVDAFDPWVLEGPPCGSPLSTASSIGHSECVPTPPYDGVAMYEPYFHDIPDPSVGHTPWKSEPEQLWRPNYTEPTAWCSQSYVLSYHANPTQNQLPVQPMHSYMPLPRNSAYDSYVVHTDGFVAPYEPLTTARADSMPFRFRSTNIKSESTSNRENDSQSDSDSDDSDNDDSASQKSSASTKKDTRAARNVMNLGKWANNVIDLYNNTAQQRLYECPMHVSGSQSKAVPCQRSFVRPEHLRRHVKTVHSKERLYMCKVPDCHRPFSRGDNLREHYWTHVERGGRGGKNRKMGFPELKAILGPKEKQLAKRLKRKLDVETEKILMGTRSKL</sequence>
<dbReference type="EMBL" id="NRDI02000020">
    <property type="protein sequence ID" value="KAI1509602.1"/>
    <property type="molecule type" value="Genomic_DNA"/>
</dbReference>
<feature type="compositionally biased region" description="Acidic residues" evidence="5">
    <location>
        <begin position="198"/>
        <end position="211"/>
    </location>
</feature>
<reference evidence="7" key="1">
    <citation type="journal article" date="2018" name="BMC Genomics">
        <title>Comparative genomics of the wheat fungal pathogen Pyrenophora tritici-repentis reveals chromosomal variations and genome plasticity.</title>
        <authorList>
            <person name="Moolhuijzen P."/>
            <person name="See P.T."/>
            <person name="Hane J.K."/>
            <person name="Shi G."/>
            <person name="Liu Z."/>
            <person name="Oliver R.P."/>
            <person name="Moffat C.S."/>
        </authorList>
    </citation>
    <scope>NUCLEOTIDE SEQUENCE [LARGE SCALE GENOMIC DNA]</scope>
    <source>
        <strain evidence="7">M4</strain>
    </source>
</reference>
<dbReference type="GO" id="GO:0000981">
    <property type="term" value="F:DNA-binding transcription factor activity, RNA polymerase II-specific"/>
    <property type="evidence" value="ECO:0007669"/>
    <property type="project" value="TreeGrafter"/>
</dbReference>
<accession>A0A2W1H5M5</accession>
<evidence type="ECO:0000256" key="1">
    <source>
        <dbReference type="ARBA" id="ARBA00022723"/>
    </source>
</evidence>
<evidence type="ECO:0000256" key="4">
    <source>
        <dbReference type="PROSITE-ProRule" id="PRU00042"/>
    </source>
</evidence>
<reference evidence="8" key="2">
    <citation type="submission" date="2021-05" db="EMBL/GenBank/DDBJ databases">
        <authorList>
            <person name="Moolhuijzen P.M."/>
            <person name="Moffat C.S."/>
        </authorList>
    </citation>
    <scope>NUCLEOTIDE SEQUENCE</scope>
    <source>
        <strain evidence="8">86-124</strain>
    </source>
</reference>
<dbReference type="Proteomes" id="UP000249757">
    <property type="component" value="Unassembled WGS sequence"/>
</dbReference>
<dbReference type="AlphaFoldDB" id="A0A2W1H5M5"/>
<feature type="region of interest" description="Disordered" evidence="5">
    <location>
        <begin position="183"/>
        <end position="227"/>
    </location>
</feature>
<name>A0A2W1H5M5_9PLEO</name>
<evidence type="ECO:0000256" key="2">
    <source>
        <dbReference type="ARBA" id="ARBA00022771"/>
    </source>
</evidence>
<dbReference type="Proteomes" id="UP000245464">
    <property type="component" value="Chromosome 3"/>
</dbReference>